<dbReference type="Proteomes" id="UP000244893">
    <property type="component" value="Unassembled WGS sequence"/>
</dbReference>
<dbReference type="AlphaFoldDB" id="A0A2V1HWD5"/>
<organism evidence="2 3">
    <name type="scientific">Amnibacterium flavum</name>
    <dbReference type="NCBI Taxonomy" id="2173173"/>
    <lineage>
        <taxon>Bacteria</taxon>
        <taxon>Bacillati</taxon>
        <taxon>Actinomycetota</taxon>
        <taxon>Actinomycetes</taxon>
        <taxon>Micrococcales</taxon>
        <taxon>Microbacteriaceae</taxon>
        <taxon>Amnibacterium</taxon>
    </lineage>
</organism>
<evidence type="ECO:0000313" key="3">
    <source>
        <dbReference type="Proteomes" id="UP000244893"/>
    </source>
</evidence>
<feature type="domain" description="DUF2470" evidence="1">
    <location>
        <begin position="3"/>
        <end position="75"/>
    </location>
</feature>
<name>A0A2V1HWD5_9MICO</name>
<protein>
    <recommendedName>
        <fullName evidence="1">DUF2470 domain-containing protein</fullName>
    </recommendedName>
</protein>
<comment type="caution">
    <text evidence="2">The sequence shown here is derived from an EMBL/GenBank/DDBJ whole genome shotgun (WGS) entry which is preliminary data.</text>
</comment>
<sequence length="87" mass="9595">MSAVLRHMNADHNTDSLVIVRANGAPSASRATMTGLDGERGIWRVVEPEGERELVIPWSRPISERPEIRREIVALHEDALASSAPLE</sequence>
<gene>
    <name evidence="2" type="ORF">DDQ50_02730</name>
</gene>
<keyword evidence="3" id="KW-1185">Reference proteome</keyword>
<dbReference type="EMBL" id="QEOP01000001">
    <property type="protein sequence ID" value="PVZ95440.1"/>
    <property type="molecule type" value="Genomic_DNA"/>
</dbReference>
<accession>A0A2V1HWD5</accession>
<evidence type="ECO:0000259" key="1">
    <source>
        <dbReference type="Pfam" id="PF10615"/>
    </source>
</evidence>
<proteinExistence type="predicted"/>
<dbReference type="RefSeq" id="WP_116755176.1">
    <property type="nucleotide sequence ID" value="NZ_JBHUEX010000001.1"/>
</dbReference>
<dbReference type="OrthoDB" id="5116982at2"/>
<reference evidence="2 3" key="1">
    <citation type="submission" date="2018-05" db="EMBL/GenBank/DDBJ databases">
        <title>Amnibacterium sp. M8JJ-5, whole genome shotgun sequence.</title>
        <authorList>
            <person name="Tuo L."/>
        </authorList>
    </citation>
    <scope>NUCLEOTIDE SEQUENCE [LARGE SCALE GENOMIC DNA]</scope>
    <source>
        <strain evidence="2 3">M8JJ-5</strain>
    </source>
</reference>
<dbReference type="Gene3D" id="3.20.180.10">
    <property type="entry name" value="PNP-oxidase-like"/>
    <property type="match status" value="1"/>
</dbReference>
<dbReference type="Pfam" id="PF10615">
    <property type="entry name" value="DUF2470"/>
    <property type="match status" value="1"/>
</dbReference>
<dbReference type="InterPro" id="IPR037119">
    <property type="entry name" value="Haem_oxidase_HugZ-like_sf"/>
</dbReference>
<evidence type="ECO:0000313" key="2">
    <source>
        <dbReference type="EMBL" id="PVZ95440.1"/>
    </source>
</evidence>
<dbReference type="InterPro" id="IPR019595">
    <property type="entry name" value="DUF2470"/>
</dbReference>